<dbReference type="KEGG" id="fte:Fluta_2472"/>
<dbReference type="InterPro" id="IPR026444">
    <property type="entry name" value="Secre_tail"/>
</dbReference>
<evidence type="ECO:0000313" key="5">
    <source>
        <dbReference type="Proteomes" id="UP000007463"/>
    </source>
</evidence>
<protein>
    <recommendedName>
        <fullName evidence="3">Secretion system C-terminal sorting domain-containing protein</fullName>
    </recommendedName>
</protein>
<dbReference type="STRING" id="755732.Fluta_2472"/>
<feature type="domain" description="Secretion system C-terminal sorting" evidence="3">
    <location>
        <begin position="143"/>
        <end position="213"/>
    </location>
</feature>
<dbReference type="RefSeq" id="WP_013687227.1">
    <property type="nucleotide sequence ID" value="NC_015321.1"/>
</dbReference>
<feature type="chain" id="PRO_5003278329" description="Secretion system C-terminal sorting domain-containing protein" evidence="2">
    <location>
        <begin position="24"/>
        <end position="217"/>
    </location>
</feature>
<dbReference type="Proteomes" id="UP000007463">
    <property type="component" value="Chromosome"/>
</dbReference>
<accession>F2IDR5</accession>
<evidence type="ECO:0000256" key="1">
    <source>
        <dbReference type="ARBA" id="ARBA00022729"/>
    </source>
</evidence>
<organism evidence="4 5">
    <name type="scientific">Fluviicola taffensis (strain DSM 16823 / NCIMB 13979 / RW262)</name>
    <dbReference type="NCBI Taxonomy" id="755732"/>
    <lineage>
        <taxon>Bacteria</taxon>
        <taxon>Pseudomonadati</taxon>
        <taxon>Bacteroidota</taxon>
        <taxon>Flavobacteriia</taxon>
        <taxon>Flavobacteriales</taxon>
        <taxon>Crocinitomicaceae</taxon>
        <taxon>Fluviicola</taxon>
    </lineage>
</organism>
<gene>
    <name evidence="4" type="ordered locus">Fluta_2472</name>
</gene>
<reference evidence="4 5" key="1">
    <citation type="journal article" date="2011" name="Stand. Genomic Sci.">
        <title>Complete genome sequence of the gliding freshwater bacterium Fluviicola taffensis type strain (RW262).</title>
        <authorList>
            <person name="Woyke T."/>
            <person name="Chertkov O."/>
            <person name="Lapidus A."/>
            <person name="Nolan M."/>
            <person name="Lucas S."/>
            <person name="Del Rio T.G."/>
            <person name="Tice H."/>
            <person name="Cheng J.F."/>
            <person name="Tapia R."/>
            <person name="Han C."/>
            <person name="Goodwin L."/>
            <person name="Pitluck S."/>
            <person name="Liolios K."/>
            <person name="Pagani I."/>
            <person name="Ivanova N."/>
            <person name="Huntemann M."/>
            <person name="Mavromatis K."/>
            <person name="Mikhailova N."/>
            <person name="Pati A."/>
            <person name="Chen A."/>
            <person name="Palaniappan K."/>
            <person name="Land M."/>
            <person name="Hauser L."/>
            <person name="Brambilla E.M."/>
            <person name="Rohde M."/>
            <person name="Mwirichia R."/>
            <person name="Sikorski J."/>
            <person name="Tindall B.J."/>
            <person name="Goker M."/>
            <person name="Bristow J."/>
            <person name="Eisen J.A."/>
            <person name="Markowitz V."/>
            <person name="Hugenholtz P."/>
            <person name="Klenk H.P."/>
            <person name="Kyrpides N.C."/>
        </authorList>
    </citation>
    <scope>NUCLEOTIDE SEQUENCE [LARGE SCALE GENOMIC DNA]</scope>
    <source>
        <strain evidence="5">DSM 16823 / RW262 / RW262</strain>
    </source>
</reference>
<sequence length="217" mass="24372" precursor="true">MKELIFNQLLILSLILMSQKAFGQNPTIDSLKIIPENANTNDEIKVICYTTFPSGGCELVNHSLIAQGNQLTLSLEYEFGFLTYICHSVDTISLGNLDANNYQLHVNLIIHPMDQIVDSDNVNFSIDTPLSINSHSTKYSLTVFPNPFENELQIKTDATIEKVELSTFSGQKIILKEITVPNDTMIDVSELKNGIYLLTITDNKGNKYTKRIVKNNQ</sequence>
<feature type="signal peptide" evidence="2">
    <location>
        <begin position="1"/>
        <end position="23"/>
    </location>
</feature>
<evidence type="ECO:0000313" key="4">
    <source>
        <dbReference type="EMBL" id="AEA44457.1"/>
    </source>
</evidence>
<dbReference type="EMBL" id="CP002542">
    <property type="protein sequence ID" value="AEA44457.1"/>
    <property type="molecule type" value="Genomic_DNA"/>
</dbReference>
<reference evidence="5" key="2">
    <citation type="submission" date="2011-02" db="EMBL/GenBank/DDBJ databases">
        <title>The complete genome of Fluviicola taffensis DSM 16823.</title>
        <authorList>
            <consortium name="US DOE Joint Genome Institute (JGI-PGF)"/>
            <person name="Lucas S."/>
            <person name="Copeland A."/>
            <person name="Lapidus A."/>
            <person name="Bruce D."/>
            <person name="Goodwin L."/>
            <person name="Pitluck S."/>
            <person name="Kyrpides N."/>
            <person name="Mavromatis K."/>
            <person name="Ivanova N."/>
            <person name="Mikhailova N."/>
            <person name="Pagani I."/>
            <person name="Chertkov O."/>
            <person name="Detter J.C."/>
            <person name="Han C."/>
            <person name="Tapia R."/>
            <person name="Land M."/>
            <person name="Hauser L."/>
            <person name="Markowitz V."/>
            <person name="Cheng J.-F."/>
            <person name="Hugenholtz P."/>
            <person name="Woyke T."/>
            <person name="Wu D."/>
            <person name="Tindall B."/>
            <person name="Pomrenke H.G."/>
            <person name="Brambilla E."/>
            <person name="Klenk H.-P."/>
            <person name="Eisen J.A."/>
        </authorList>
    </citation>
    <scope>NUCLEOTIDE SEQUENCE [LARGE SCALE GENOMIC DNA]</scope>
    <source>
        <strain evidence="5">DSM 16823 / RW262 / RW262</strain>
    </source>
</reference>
<proteinExistence type="predicted"/>
<dbReference type="AlphaFoldDB" id="F2IDR5"/>
<evidence type="ECO:0000259" key="3">
    <source>
        <dbReference type="Pfam" id="PF18962"/>
    </source>
</evidence>
<name>F2IDR5_FLUTR</name>
<keyword evidence="5" id="KW-1185">Reference proteome</keyword>
<evidence type="ECO:0000256" key="2">
    <source>
        <dbReference type="SAM" id="SignalP"/>
    </source>
</evidence>
<dbReference type="NCBIfam" id="TIGR04183">
    <property type="entry name" value="Por_Secre_tail"/>
    <property type="match status" value="1"/>
</dbReference>
<dbReference type="OrthoDB" id="1467680at2"/>
<dbReference type="HOGENOM" id="CLU_1270751_0_0_10"/>
<dbReference type="Pfam" id="PF18962">
    <property type="entry name" value="Por_Secre_tail"/>
    <property type="match status" value="1"/>
</dbReference>
<keyword evidence="1 2" id="KW-0732">Signal</keyword>